<dbReference type="EMBL" id="CP079105">
    <property type="protein sequence ID" value="QXQ14923.1"/>
    <property type="molecule type" value="Genomic_DNA"/>
</dbReference>
<proteinExistence type="predicted"/>
<dbReference type="Proteomes" id="UP000887023">
    <property type="component" value="Chromosome"/>
</dbReference>
<accession>A0ABX8SAW0</accession>
<reference evidence="1" key="1">
    <citation type="submission" date="2021-07" db="EMBL/GenBank/DDBJ databases">
        <title>Candidatus Kaistella beijingensis sp. nov. isolated from a municipal wastewater treatment plant is involved in sludge foaming.</title>
        <authorList>
            <person name="Song Y."/>
            <person name="Liu S.-J."/>
        </authorList>
    </citation>
    <scope>NUCLEOTIDE SEQUENCE</scope>
    <source>
        <strain evidence="1">DSM 43998</strain>
    </source>
</reference>
<dbReference type="RefSeq" id="WP_157079757.1">
    <property type="nucleotide sequence ID" value="NZ_CBCRUZ010000009.1"/>
</dbReference>
<name>A0ABX8SAW0_9ACTN</name>
<evidence type="ECO:0000313" key="1">
    <source>
        <dbReference type="EMBL" id="QXQ14923.1"/>
    </source>
</evidence>
<sequence length="78" mass="8344">MTEIVAAVVTPRDWAHRCTTSATTVTTAGTATTHAGSGRARIVMFTLIDPVPPIPTEPGRFADDYFDPSPLTHYARAS</sequence>
<gene>
    <name evidence="1" type="ORF">KV203_05990</name>
</gene>
<organism evidence="1 2">
    <name type="scientific">Skermania pinensis</name>
    <dbReference type="NCBI Taxonomy" id="39122"/>
    <lineage>
        <taxon>Bacteria</taxon>
        <taxon>Bacillati</taxon>
        <taxon>Actinomycetota</taxon>
        <taxon>Actinomycetes</taxon>
        <taxon>Mycobacteriales</taxon>
        <taxon>Gordoniaceae</taxon>
        <taxon>Skermania</taxon>
    </lineage>
</organism>
<keyword evidence="2" id="KW-1185">Reference proteome</keyword>
<protein>
    <submittedName>
        <fullName evidence="1">Uncharacterized protein</fullName>
    </submittedName>
</protein>
<evidence type="ECO:0000313" key="2">
    <source>
        <dbReference type="Proteomes" id="UP000887023"/>
    </source>
</evidence>